<evidence type="ECO:0000313" key="4">
    <source>
        <dbReference type="Proteomes" id="UP001596119"/>
    </source>
</evidence>
<evidence type="ECO:0000259" key="2">
    <source>
        <dbReference type="PROSITE" id="PS51819"/>
    </source>
</evidence>
<evidence type="ECO:0000256" key="1">
    <source>
        <dbReference type="ARBA" id="ARBA00022723"/>
    </source>
</evidence>
<evidence type="ECO:0000313" key="3">
    <source>
        <dbReference type="EMBL" id="MFC5948995.1"/>
    </source>
</evidence>
<dbReference type="InterPro" id="IPR004360">
    <property type="entry name" value="Glyas_Fos-R_dOase_dom"/>
</dbReference>
<keyword evidence="1" id="KW-0479">Metal-binding</keyword>
<reference evidence="4" key="1">
    <citation type="journal article" date="2019" name="Int. J. Syst. Evol. Microbiol.">
        <title>The Global Catalogue of Microorganisms (GCM) 10K type strain sequencing project: providing services to taxonomists for standard genome sequencing and annotation.</title>
        <authorList>
            <consortium name="The Broad Institute Genomics Platform"/>
            <consortium name="The Broad Institute Genome Sequencing Center for Infectious Disease"/>
            <person name="Wu L."/>
            <person name="Ma J."/>
        </authorList>
    </citation>
    <scope>NUCLEOTIDE SEQUENCE [LARGE SCALE GENOMIC DNA]</scope>
    <source>
        <strain evidence="4">CGMCC 4.7397</strain>
    </source>
</reference>
<dbReference type="InterPro" id="IPR051785">
    <property type="entry name" value="MMCE/EMCE_epimerase"/>
</dbReference>
<organism evidence="3 4">
    <name type="scientific">Pseudonocardia lutea</name>
    <dbReference type="NCBI Taxonomy" id="2172015"/>
    <lineage>
        <taxon>Bacteria</taxon>
        <taxon>Bacillati</taxon>
        <taxon>Actinomycetota</taxon>
        <taxon>Actinomycetes</taxon>
        <taxon>Pseudonocardiales</taxon>
        <taxon>Pseudonocardiaceae</taxon>
        <taxon>Pseudonocardia</taxon>
    </lineage>
</organism>
<feature type="domain" description="VOC" evidence="2">
    <location>
        <begin position="6"/>
        <end position="129"/>
    </location>
</feature>
<dbReference type="Pfam" id="PF00903">
    <property type="entry name" value="Glyoxalase"/>
    <property type="match status" value="1"/>
</dbReference>
<gene>
    <name evidence="3" type="ORF">ACFQH9_11990</name>
</gene>
<dbReference type="SUPFAM" id="SSF54593">
    <property type="entry name" value="Glyoxalase/Bleomycin resistance protein/Dihydroxybiphenyl dioxygenase"/>
    <property type="match status" value="1"/>
</dbReference>
<name>A0ABW1I731_9PSEU</name>
<proteinExistence type="predicted"/>
<protein>
    <submittedName>
        <fullName evidence="3">VOC family protein</fullName>
    </submittedName>
</protein>
<dbReference type="EMBL" id="JBHSQK010000025">
    <property type="protein sequence ID" value="MFC5948995.1"/>
    <property type="molecule type" value="Genomic_DNA"/>
</dbReference>
<dbReference type="PROSITE" id="PS51819">
    <property type="entry name" value="VOC"/>
    <property type="match status" value="1"/>
</dbReference>
<sequence>MSKDRRIHHVGIVVDDIDQAKGFLQGILDIAVDDVIDLGPGKVAWAPCGEIQIELIEYSDPEYKRKRLGSSEAVIEHICFHTDDADAEYAELAEKGVQFTGPPKAWNDRKAFFTTAASCDGVMYQFREPIEEAAAPAANDHR</sequence>
<dbReference type="InterPro" id="IPR037523">
    <property type="entry name" value="VOC_core"/>
</dbReference>
<dbReference type="PANTHER" id="PTHR43048">
    <property type="entry name" value="METHYLMALONYL-COA EPIMERASE"/>
    <property type="match status" value="1"/>
</dbReference>
<dbReference type="Gene3D" id="3.10.180.10">
    <property type="entry name" value="2,3-Dihydroxybiphenyl 1,2-Dioxygenase, domain 1"/>
    <property type="match status" value="1"/>
</dbReference>
<dbReference type="PANTHER" id="PTHR43048:SF3">
    <property type="entry name" value="METHYLMALONYL-COA EPIMERASE, MITOCHONDRIAL"/>
    <property type="match status" value="1"/>
</dbReference>
<dbReference type="RefSeq" id="WP_379566076.1">
    <property type="nucleotide sequence ID" value="NZ_JBHSQK010000025.1"/>
</dbReference>
<keyword evidence="4" id="KW-1185">Reference proteome</keyword>
<dbReference type="Proteomes" id="UP001596119">
    <property type="component" value="Unassembled WGS sequence"/>
</dbReference>
<accession>A0ABW1I731</accession>
<comment type="caution">
    <text evidence="3">The sequence shown here is derived from an EMBL/GenBank/DDBJ whole genome shotgun (WGS) entry which is preliminary data.</text>
</comment>
<dbReference type="InterPro" id="IPR029068">
    <property type="entry name" value="Glyas_Bleomycin-R_OHBP_Dase"/>
</dbReference>